<reference evidence="1 2" key="1">
    <citation type="submission" date="2009-01" db="EMBL/GenBank/DDBJ databases">
        <authorList>
            <person name="Qin X."/>
            <person name="Bachman B."/>
            <person name="Battles P."/>
            <person name="Bell A."/>
            <person name="Bess C."/>
            <person name="Bickham C."/>
            <person name="Chaboub L."/>
            <person name="Chen D."/>
            <person name="Coyle M."/>
            <person name="Deiros D.R."/>
            <person name="Dinh H."/>
            <person name="Forbes L."/>
            <person name="Fowler G."/>
            <person name="Francisco L."/>
            <person name="Fu Q."/>
            <person name="Gubbala S."/>
            <person name="Hale W."/>
            <person name="Han Y."/>
            <person name="Hemphill L."/>
            <person name="Highlander S.K."/>
            <person name="Hirani K."/>
            <person name="Hogues M."/>
            <person name="Jackson L."/>
            <person name="Jakkamsetti A."/>
            <person name="Javaid M."/>
            <person name="Jiang H."/>
            <person name="Korchina V."/>
            <person name="Kovar C."/>
            <person name="Lara F."/>
            <person name="Lee S."/>
            <person name="Mata R."/>
            <person name="Mathew T."/>
            <person name="Moen C."/>
            <person name="Morales K."/>
            <person name="Munidasa M."/>
            <person name="Nazareth L."/>
            <person name="Ngo R."/>
            <person name="Nguyen L."/>
            <person name="Okwuonu G."/>
            <person name="Ongeri F."/>
            <person name="Patil S."/>
            <person name="Petrosino J."/>
            <person name="Pham C."/>
            <person name="Pham P."/>
            <person name="Pu L.-L."/>
            <person name="Puazo M."/>
            <person name="Raj R."/>
            <person name="Reid J."/>
            <person name="Rouhana J."/>
            <person name="Saada N."/>
            <person name="Shang Y."/>
            <person name="Simmons D."/>
            <person name="Thornton R."/>
            <person name="Warren J."/>
            <person name="Weissenberger G."/>
            <person name="Zhang J."/>
            <person name="Zhang L."/>
            <person name="Zhou C."/>
            <person name="Zhu D."/>
            <person name="Muzny D."/>
            <person name="Worley K."/>
            <person name="Gibbs R."/>
        </authorList>
    </citation>
    <scope>NUCLEOTIDE SEQUENCE [LARGE SCALE GENOMIC DNA]</scope>
    <source>
        <strain evidence="1 2">ATCC 51866</strain>
    </source>
</reference>
<name>A0ABM9XPN8_9CORY</name>
<comment type="caution">
    <text evidence="1">The sequence shown here is derived from an EMBL/GenBank/DDBJ whole genome shotgun (WGS) entry which is preliminary data.</text>
</comment>
<sequence length="145" mass="16377">MTYRALNVRKDGISETMEHMSIRESMQASVDEFIANLESYATGSYLRENEKEFWEQPFDPAVLPELRSIVEAFLDSLDRLGDEPSQEAIHGVVNGFIDRTQAFDDTNAGAVIEPEEENDLNLFIHRALEAGGFDEETIASTPEFE</sequence>
<evidence type="ECO:0000313" key="2">
    <source>
        <dbReference type="Proteomes" id="UP000006237"/>
    </source>
</evidence>
<organism evidence="1 2">
    <name type="scientific">Corynebacterium glucuronolyticum ATCC 51866</name>
    <dbReference type="NCBI Taxonomy" id="548478"/>
    <lineage>
        <taxon>Bacteria</taxon>
        <taxon>Bacillati</taxon>
        <taxon>Actinomycetota</taxon>
        <taxon>Actinomycetes</taxon>
        <taxon>Mycobacteriales</taxon>
        <taxon>Corynebacteriaceae</taxon>
        <taxon>Corynebacterium</taxon>
    </lineage>
</organism>
<evidence type="ECO:0000313" key="1">
    <source>
        <dbReference type="EMBL" id="EEI63106.1"/>
    </source>
</evidence>
<protein>
    <submittedName>
        <fullName evidence="1">Uncharacterized protein</fullName>
    </submittedName>
</protein>
<accession>A0ABM9XPN8</accession>
<gene>
    <name evidence="1" type="ORF">HMPREF0293_1402</name>
</gene>
<dbReference type="Proteomes" id="UP000006237">
    <property type="component" value="Unassembled WGS sequence"/>
</dbReference>
<proteinExistence type="predicted"/>
<keyword evidence="2" id="KW-1185">Reference proteome</keyword>
<dbReference type="EMBL" id="ACHF01000034">
    <property type="protein sequence ID" value="EEI63106.1"/>
    <property type="molecule type" value="Genomic_DNA"/>
</dbReference>